<evidence type="ECO:0000256" key="1">
    <source>
        <dbReference type="SAM" id="MobiDB-lite"/>
    </source>
</evidence>
<feature type="compositionally biased region" description="Basic and acidic residues" evidence="1">
    <location>
        <begin position="22"/>
        <end position="31"/>
    </location>
</feature>
<sequence length="163" mass="17375">MGLGAMRCVGSGEGEEKDDEIEGSREGRGDQAWELGKPSQKRRFGSQGNEEKYTHVSAVPPAAAAAAAEAAAKRPPLGVGAGNLPLRLAAMLLLPRVAMTTAPGPREATSMKSIRRNSRWNHIRNDGSRGGARATHIALALDLSRVVDNFTFRSIPTCINVCR</sequence>
<protein>
    <submittedName>
        <fullName evidence="2">Uncharacterized protein</fullName>
    </submittedName>
</protein>
<dbReference type="Gramene" id="ORUFI01G45730.1">
    <property type="protein sequence ID" value="ORUFI01G45730.1"/>
    <property type="gene ID" value="ORUFI01G45730"/>
</dbReference>
<evidence type="ECO:0000313" key="3">
    <source>
        <dbReference type="Proteomes" id="UP000008022"/>
    </source>
</evidence>
<dbReference type="AlphaFoldDB" id="A0A0E0N701"/>
<organism evidence="2 3">
    <name type="scientific">Oryza rufipogon</name>
    <name type="common">Brownbeard rice</name>
    <name type="synonym">Asian wild rice</name>
    <dbReference type="NCBI Taxonomy" id="4529"/>
    <lineage>
        <taxon>Eukaryota</taxon>
        <taxon>Viridiplantae</taxon>
        <taxon>Streptophyta</taxon>
        <taxon>Embryophyta</taxon>
        <taxon>Tracheophyta</taxon>
        <taxon>Spermatophyta</taxon>
        <taxon>Magnoliopsida</taxon>
        <taxon>Liliopsida</taxon>
        <taxon>Poales</taxon>
        <taxon>Poaceae</taxon>
        <taxon>BOP clade</taxon>
        <taxon>Oryzoideae</taxon>
        <taxon>Oryzeae</taxon>
        <taxon>Oryzinae</taxon>
        <taxon>Oryza</taxon>
    </lineage>
</organism>
<feature type="region of interest" description="Disordered" evidence="1">
    <location>
        <begin position="1"/>
        <end position="54"/>
    </location>
</feature>
<keyword evidence="3" id="KW-1185">Reference proteome</keyword>
<dbReference type="HOGENOM" id="CLU_1629743_0_0_1"/>
<evidence type="ECO:0000313" key="2">
    <source>
        <dbReference type="EnsemblPlants" id="ORUFI01G45730.1"/>
    </source>
</evidence>
<reference evidence="3" key="1">
    <citation type="submission" date="2013-06" db="EMBL/GenBank/DDBJ databases">
        <authorList>
            <person name="Zhao Q."/>
        </authorList>
    </citation>
    <scope>NUCLEOTIDE SEQUENCE</scope>
    <source>
        <strain evidence="3">cv. W1943</strain>
    </source>
</reference>
<proteinExistence type="predicted"/>
<reference evidence="2" key="2">
    <citation type="submission" date="2015-06" db="UniProtKB">
        <authorList>
            <consortium name="EnsemblPlants"/>
        </authorList>
    </citation>
    <scope>IDENTIFICATION</scope>
</reference>
<accession>A0A0E0N701</accession>
<name>A0A0E0N701_ORYRU</name>
<dbReference type="EnsemblPlants" id="ORUFI01G45730.1">
    <property type="protein sequence ID" value="ORUFI01G45730.1"/>
    <property type="gene ID" value="ORUFI01G45730"/>
</dbReference>
<dbReference type="Proteomes" id="UP000008022">
    <property type="component" value="Unassembled WGS sequence"/>
</dbReference>